<dbReference type="Gene3D" id="1.10.3210.50">
    <property type="match status" value="1"/>
</dbReference>
<dbReference type="InterPro" id="IPR003607">
    <property type="entry name" value="HD/PDEase_dom"/>
</dbReference>
<reference evidence="2" key="1">
    <citation type="submission" date="2021-01" db="EMBL/GenBank/DDBJ databases">
        <authorList>
            <person name="Corre E."/>
            <person name="Pelletier E."/>
            <person name="Niang G."/>
            <person name="Scheremetjew M."/>
            <person name="Finn R."/>
            <person name="Kale V."/>
            <person name="Holt S."/>
            <person name="Cochrane G."/>
            <person name="Meng A."/>
            <person name="Brown T."/>
            <person name="Cohen L."/>
        </authorList>
    </citation>
    <scope>NUCLEOTIDE SEQUENCE</scope>
    <source>
        <strain evidence="2">CCMP1243</strain>
    </source>
</reference>
<name>A0A7S2W5Q6_9STRA</name>
<dbReference type="SUPFAM" id="SSF109604">
    <property type="entry name" value="HD-domain/PDEase-like"/>
    <property type="match status" value="1"/>
</dbReference>
<dbReference type="EMBL" id="HBHJ01005784">
    <property type="protein sequence ID" value="CAD9668966.1"/>
    <property type="molecule type" value="Transcribed_RNA"/>
</dbReference>
<proteinExistence type="predicted"/>
<dbReference type="SMART" id="SM00471">
    <property type="entry name" value="HDc"/>
    <property type="match status" value="1"/>
</dbReference>
<gene>
    <name evidence="2" type="ORF">RMAR1173_LOCUS3797</name>
</gene>
<dbReference type="PANTHER" id="PTHR33594">
    <property type="entry name" value="SUPERFAMILY HYDROLASE, PUTATIVE (AFU_ORTHOLOGUE AFUA_1G03035)-RELATED"/>
    <property type="match status" value="1"/>
</dbReference>
<dbReference type="PANTHER" id="PTHR33594:SF1">
    <property type="entry name" value="HD_PDEASE DOMAIN-CONTAINING PROTEIN"/>
    <property type="match status" value="1"/>
</dbReference>
<dbReference type="Pfam" id="PF01966">
    <property type="entry name" value="HD"/>
    <property type="match status" value="1"/>
</dbReference>
<dbReference type="CDD" id="cd00077">
    <property type="entry name" value="HDc"/>
    <property type="match status" value="1"/>
</dbReference>
<evidence type="ECO:0000259" key="1">
    <source>
        <dbReference type="SMART" id="SM00471"/>
    </source>
</evidence>
<sequence length="226" mass="25490">MARNDGSHDFLHAERVWRAARRLCREWRESAGAGPSSGEGVDSVVVEVAALCHDVADHKYHPSPAAAEAILTELLSELADRGRLSPERCSRIRHIIENMSFSKEISRSEESPPLSPAAMLELQIVQDADRLDAIGAIGIARTFTFGGSRKRALYDPGDMPTKVVDLSGEEYAARSRSNATYNHFFEKLLKLKEMMKTSMGRRLAEERHRYMQEFLERFRQEIEGEA</sequence>
<dbReference type="AlphaFoldDB" id="A0A7S2W5Q6"/>
<accession>A0A7S2W5Q6</accession>
<evidence type="ECO:0000313" key="2">
    <source>
        <dbReference type="EMBL" id="CAD9668966.1"/>
    </source>
</evidence>
<feature type="domain" description="HD/PDEase" evidence="1">
    <location>
        <begin position="5"/>
        <end position="143"/>
    </location>
</feature>
<dbReference type="InterPro" id="IPR006674">
    <property type="entry name" value="HD_domain"/>
</dbReference>
<organism evidence="2">
    <name type="scientific">Rhizochromulina marina</name>
    <dbReference type="NCBI Taxonomy" id="1034831"/>
    <lineage>
        <taxon>Eukaryota</taxon>
        <taxon>Sar</taxon>
        <taxon>Stramenopiles</taxon>
        <taxon>Ochrophyta</taxon>
        <taxon>Dictyochophyceae</taxon>
        <taxon>Rhizochromulinales</taxon>
        <taxon>Rhizochromulina</taxon>
    </lineage>
</organism>
<protein>
    <recommendedName>
        <fullName evidence="1">HD/PDEase domain-containing protein</fullName>
    </recommendedName>
</protein>